<evidence type="ECO:0000256" key="2">
    <source>
        <dbReference type="SAM" id="MobiDB-lite"/>
    </source>
</evidence>
<feature type="coiled-coil region" evidence="1">
    <location>
        <begin position="370"/>
        <end position="397"/>
    </location>
</feature>
<keyword evidence="3" id="KW-0812">Transmembrane</keyword>
<evidence type="ECO:0000256" key="1">
    <source>
        <dbReference type="SAM" id="Coils"/>
    </source>
</evidence>
<dbReference type="KEGG" id="dpr:Despr_1961"/>
<accession>A0A7U3YMI5</accession>
<sequence>MRILLLCSCILTLAINALAEEPKTAPPAGAPPLLTAPAPQPAPESKPPAWLPQPGQAPPSLSPAARPAADKPQTEKPAVSPAATAKPAVDKPAAPQQTEIAPAAKQNKTAKKNAKNNSQRAKTTAKKFGRGNDVPPLIAGAVDDSESARQQASLWHQVLDLPLTLRQVTATPPLLAGIRPQHTKAAVEESEPLFKFESALAKRLAQQEEKEQKISSTLDMLTSLVDLQHNIKQQISILSKKLKTSGSETEKQALQEELAKLDKQLSETGADFERIATGIEPQVFSEQKDVSFSWKEELATLLEPSIKELKQLTARARQKSELKETIDEYHEQVVTAQRAVEHLNQLINETKDPNIKAYLGELMPAWQHMEKRIGSKLELAQRELAKLEDKDVSLLESSGNSVREFFRDRGWYLLIALLAFVVILLAFRLIARLLFFILPGARKEQRPLHVRILDIFFQIFSVISAICGLIFVLYTAEDWLLLSAAIILLVGIAWTVRQTLPKMWQQVRLLLNMGSIREGERVVYQGVPWRVESLNVFCKLYNPDLGMHLRIPVENMIGLISRPYHNDEPWFPCKRGDWIAIDGKPFAKVVSLSHEQVEVVELGGRRTVYRTADFLSKSPANLSSNFNLRVVFGLSYALQAEITTTVLDTLKTFIHKKMEEHGYAEDCLSLSVDFLQAGPSSLDVAVLADFKGDQAPAYRRIERALAKWCVECCNANNWEIPFPQMTVHLPGSEGTA</sequence>
<feature type="transmembrane region" description="Helical" evidence="3">
    <location>
        <begin position="410"/>
        <end position="431"/>
    </location>
</feature>
<evidence type="ECO:0000313" key="5">
    <source>
        <dbReference type="EMBL" id="ADW18109.1"/>
    </source>
</evidence>
<evidence type="ECO:0000256" key="3">
    <source>
        <dbReference type="SAM" id="Phobius"/>
    </source>
</evidence>
<evidence type="ECO:0008006" key="7">
    <source>
        <dbReference type="Google" id="ProtNLM"/>
    </source>
</evidence>
<protein>
    <recommendedName>
        <fullName evidence="7">Mechanosensitive ion channel protein MscS</fullName>
    </recommendedName>
</protein>
<reference evidence="5 6" key="1">
    <citation type="journal article" date="2011" name="Stand. Genomic Sci.">
        <title>Complete genome sequence of Desulfobulbus propionicus type strain (1pr3).</title>
        <authorList>
            <person name="Pagani I."/>
            <person name="Lapidus A."/>
            <person name="Nolan M."/>
            <person name="Lucas S."/>
            <person name="Hammon N."/>
            <person name="Deshpande S."/>
            <person name="Cheng J.F."/>
            <person name="Chertkov O."/>
            <person name="Davenport K."/>
            <person name="Tapia R."/>
            <person name="Han C."/>
            <person name="Goodwin L."/>
            <person name="Pitluck S."/>
            <person name="Liolios K."/>
            <person name="Mavromatis K."/>
            <person name="Ivanova N."/>
            <person name="Mikhailova N."/>
            <person name="Pati A."/>
            <person name="Chen A."/>
            <person name="Palaniappan K."/>
            <person name="Land M."/>
            <person name="Hauser L."/>
            <person name="Chang Y.J."/>
            <person name="Jeffries C.D."/>
            <person name="Detter J.C."/>
            <person name="Brambilla E."/>
            <person name="Kannan K.P."/>
            <person name="Djao O.D."/>
            <person name="Rohde M."/>
            <person name="Pukall R."/>
            <person name="Spring S."/>
            <person name="Goker M."/>
            <person name="Sikorski J."/>
            <person name="Woyke T."/>
            <person name="Bristow J."/>
            <person name="Eisen J.A."/>
            <person name="Markowitz V."/>
            <person name="Hugenholtz P."/>
            <person name="Kyrpides N.C."/>
            <person name="Klenk H.P."/>
        </authorList>
    </citation>
    <scope>NUCLEOTIDE SEQUENCE [LARGE SCALE GENOMIC DNA]</scope>
    <source>
        <strain evidence="6">ATCC 33891 / DSM 2032 / 1pr3</strain>
    </source>
</reference>
<keyword evidence="6" id="KW-1185">Reference proteome</keyword>
<dbReference type="EMBL" id="CP002364">
    <property type="protein sequence ID" value="ADW18109.1"/>
    <property type="molecule type" value="Genomic_DNA"/>
</dbReference>
<keyword evidence="3" id="KW-0472">Membrane</keyword>
<organism evidence="5 6">
    <name type="scientific">Desulfobulbus propionicus (strain ATCC 33891 / DSM 2032 / VKM B-1956 / 1pr3)</name>
    <dbReference type="NCBI Taxonomy" id="577650"/>
    <lineage>
        <taxon>Bacteria</taxon>
        <taxon>Pseudomonadati</taxon>
        <taxon>Thermodesulfobacteriota</taxon>
        <taxon>Desulfobulbia</taxon>
        <taxon>Desulfobulbales</taxon>
        <taxon>Desulfobulbaceae</taxon>
        <taxon>Desulfobulbus</taxon>
    </lineage>
</organism>
<evidence type="ECO:0000313" key="6">
    <source>
        <dbReference type="Proteomes" id="UP000006365"/>
    </source>
</evidence>
<proteinExistence type="predicted"/>
<feature type="coiled-coil region" evidence="1">
    <location>
        <begin position="244"/>
        <end position="271"/>
    </location>
</feature>
<keyword evidence="1" id="KW-0175">Coiled coil</keyword>
<feature type="compositionally biased region" description="Pro residues" evidence="2">
    <location>
        <begin position="38"/>
        <end position="61"/>
    </location>
</feature>
<dbReference type="GO" id="GO:0016020">
    <property type="term" value="C:membrane"/>
    <property type="evidence" value="ECO:0007669"/>
    <property type="project" value="InterPro"/>
</dbReference>
<feature type="chain" id="PRO_5030759169" description="Mechanosensitive ion channel protein MscS" evidence="4">
    <location>
        <begin position="20"/>
        <end position="736"/>
    </location>
</feature>
<keyword evidence="4" id="KW-0732">Signal</keyword>
<dbReference type="AlphaFoldDB" id="A0A7U3YMI5"/>
<feature type="signal peptide" evidence="4">
    <location>
        <begin position="1"/>
        <end position="19"/>
    </location>
</feature>
<feature type="transmembrane region" description="Helical" evidence="3">
    <location>
        <begin position="479"/>
        <end position="496"/>
    </location>
</feature>
<feature type="transmembrane region" description="Helical" evidence="3">
    <location>
        <begin position="452"/>
        <end position="473"/>
    </location>
</feature>
<dbReference type="InterPro" id="IPR011066">
    <property type="entry name" value="MscS_channel_C_sf"/>
</dbReference>
<feature type="coiled-coil region" evidence="1">
    <location>
        <begin position="319"/>
        <end position="346"/>
    </location>
</feature>
<dbReference type="Proteomes" id="UP000006365">
    <property type="component" value="Chromosome"/>
</dbReference>
<gene>
    <name evidence="5" type="ordered locus">Despr_1961</name>
</gene>
<dbReference type="RefSeq" id="WP_015724649.1">
    <property type="nucleotide sequence ID" value="NC_014972.1"/>
</dbReference>
<dbReference type="SUPFAM" id="SSF82689">
    <property type="entry name" value="Mechanosensitive channel protein MscS (YggB), C-terminal domain"/>
    <property type="match status" value="1"/>
</dbReference>
<feature type="region of interest" description="Disordered" evidence="2">
    <location>
        <begin position="22"/>
        <end position="139"/>
    </location>
</feature>
<evidence type="ECO:0000256" key="4">
    <source>
        <dbReference type="SAM" id="SignalP"/>
    </source>
</evidence>
<name>A0A7U3YMI5_DESPD</name>
<keyword evidence="3" id="KW-1133">Transmembrane helix</keyword>